<dbReference type="Proteomes" id="UP000014155">
    <property type="component" value="Unassembled WGS sequence"/>
</dbReference>
<keyword evidence="2" id="KW-1185">Reference proteome</keyword>
<comment type="caution">
    <text evidence="1">The sequence shown here is derived from an EMBL/GenBank/DDBJ whole genome shotgun (WGS) entry which is preliminary data.</text>
</comment>
<dbReference type="PATRIC" id="fig|1195236.3.peg.221"/>
<dbReference type="eggNOG" id="ENOG50325YC">
    <property type="taxonomic scope" value="Bacteria"/>
</dbReference>
<name>S0FP93_RUMCE</name>
<dbReference type="EMBL" id="AORV01000008">
    <property type="protein sequence ID" value="EMS74055.1"/>
    <property type="molecule type" value="Genomic_DNA"/>
</dbReference>
<reference evidence="1 2" key="1">
    <citation type="journal article" date="2013" name="Genome Announc.">
        <title>Draft Genome Sequence of the Cellulolytic, Mesophilic, Anaerobic Bacterium Clostridium termitidis Strain CT1112 (DSM 5398).</title>
        <authorList>
            <person name="Lal S."/>
            <person name="Ramachandran U."/>
            <person name="Zhang X."/>
            <person name="Munir R."/>
            <person name="Sparling R."/>
            <person name="Levin D.B."/>
        </authorList>
    </citation>
    <scope>NUCLEOTIDE SEQUENCE [LARGE SCALE GENOMIC DNA]</scope>
    <source>
        <strain evidence="1 2">CT1112</strain>
    </source>
</reference>
<proteinExistence type="predicted"/>
<protein>
    <submittedName>
        <fullName evidence="1">Uncharacterized protein</fullName>
    </submittedName>
</protein>
<organism evidence="1 2">
    <name type="scientific">Ruminiclostridium cellobioparum subsp. termitidis CT1112</name>
    <dbReference type="NCBI Taxonomy" id="1195236"/>
    <lineage>
        <taxon>Bacteria</taxon>
        <taxon>Bacillati</taxon>
        <taxon>Bacillota</taxon>
        <taxon>Clostridia</taxon>
        <taxon>Eubacteriales</taxon>
        <taxon>Oscillospiraceae</taxon>
        <taxon>Ruminiclostridium</taxon>
    </lineage>
</organism>
<gene>
    <name evidence="1" type="ORF">CTER_5107</name>
</gene>
<sequence length="117" mass="13447">MVNTNPLIINALKDIGLPVESITYSGDESKYITFIDADNRATDYADDLDITESAIVQVHYFTSNNPKSKSKEIRKALRNAGFIYLSTSEFYEKEEKYYHIVIEVRYDDISETVKGDY</sequence>
<evidence type="ECO:0000313" key="1">
    <source>
        <dbReference type="EMBL" id="EMS74055.1"/>
    </source>
</evidence>
<accession>S0FP93</accession>
<evidence type="ECO:0000313" key="2">
    <source>
        <dbReference type="Proteomes" id="UP000014155"/>
    </source>
</evidence>
<dbReference type="AlphaFoldDB" id="S0FP93"/>
<dbReference type="STRING" id="1195236.CTER_5107"/>